<reference evidence="2" key="1">
    <citation type="submission" date="2020-07" db="EMBL/GenBank/DDBJ databases">
        <title>Ethylene signaling mediates host invasion by parasitic plants.</title>
        <authorList>
            <person name="Yoshida S."/>
        </authorList>
    </citation>
    <scope>NUCLEOTIDE SEQUENCE</scope>
    <source>
        <strain evidence="2">Okayama</strain>
    </source>
</reference>
<dbReference type="AlphaFoldDB" id="A0A830C782"/>
<dbReference type="GO" id="GO:0004109">
    <property type="term" value="F:coproporphyrinogen oxidase activity"/>
    <property type="evidence" value="ECO:0007669"/>
    <property type="project" value="InterPro"/>
</dbReference>
<evidence type="ECO:0000256" key="1">
    <source>
        <dbReference type="SAM" id="MobiDB-lite"/>
    </source>
</evidence>
<keyword evidence="3" id="KW-1185">Reference proteome</keyword>
<dbReference type="SUPFAM" id="SSF102886">
    <property type="entry name" value="Coproporphyrinogen III oxidase"/>
    <property type="match status" value="1"/>
</dbReference>
<dbReference type="GO" id="GO:0006779">
    <property type="term" value="P:porphyrin-containing compound biosynthetic process"/>
    <property type="evidence" value="ECO:0007669"/>
    <property type="project" value="InterPro"/>
</dbReference>
<evidence type="ECO:0000313" key="3">
    <source>
        <dbReference type="Proteomes" id="UP000653305"/>
    </source>
</evidence>
<name>A0A830C782_9LAMI</name>
<dbReference type="Pfam" id="PF04788">
    <property type="entry name" value="DUF620"/>
    <property type="match status" value="1"/>
</dbReference>
<dbReference type="InterPro" id="IPR006873">
    <property type="entry name" value="DUF620"/>
</dbReference>
<feature type="region of interest" description="Disordered" evidence="1">
    <location>
        <begin position="103"/>
        <end position="139"/>
    </location>
</feature>
<dbReference type="Proteomes" id="UP000653305">
    <property type="component" value="Unassembled WGS sequence"/>
</dbReference>
<organism evidence="2 3">
    <name type="scientific">Phtheirospermum japonicum</name>
    <dbReference type="NCBI Taxonomy" id="374723"/>
    <lineage>
        <taxon>Eukaryota</taxon>
        <taxon>Viridiplantae</taxon>
        <taxon>Streptophyta</taxon>
        <taxon>Embryophyta</taxon>
        <taxon>Tracheophyta</taxon>
        <taxon>Spermatophyta</taxon>
        <taxon>Magnoliopsida</taxon>
        <taxon>eudicotyledons</taxon>
        <taxon>Gunneridae</taxon>
        <taxon>Pentapetalae</taxon>
        <taxon>asterids</taxon>
        <taxon>lamiids</taxon>
        <taxon>Lamiales</taxon>
        <taxon>Orobanchaceae</taxon>
        <taxon>Orobanchaceae incertae sedis</taxon>
        <taxon>Phtheirospermum</taxon>
    </lineage>
</organism>
<dbReference type="Gene3D" id="3.40.1500.10">
    <property type="entry name" value="Coproporphyrinogen III oxidase, aerobic"/>
    <property type="match status" value="1"/>
</dbReference>
<protein>
    <submittedName>
        <fullName evidence="2">Oxygen-dependent coproporphyrinogen-iii oxidase chloroplastic</fullName>
    </submittedName>
</protein>
<gene>
    <name evidence="2" type="ORF">PHJA_001684300</name>
</gene>
<feature type="compositionally biased region" description="Basic and acidic residues" evidence="1">
    <location>
        <begin position="103"/>
        <end position="115"/>
    </location>
</feature>
<evidence type="ECO:0000313" key="2">
    <source>
        <dbReference type="EMBL" id="GFP95400.1"/>
    </source>
</evidence>
<feature type="compositionally biased region" description="Basic and acidic residues" evidence="1">
    <location>
        <begin position="123"/>
        <end position="139"/>
    </location>
</feature>
<comment type="caution">
    <text evidence="2">The sequence shown here is derived from an EMBL/GenBank/DDBJ whole genome shotgun (WGS) entry which is preliminary data.</text>
</comment>
<dbReference type="PANTHER" id="PTHR31300">
    <property type="entry name" value="LIPASE"/>
    <property type="match status" value="1"/>
</dbReference>
<dbReference type="PANTHER" id="PTHR31300:SF34">
    <property type="entry name" value="PLANT_T8K14-16 PROTEIN"/>
    <property type="match status" value="1"/>
</dbReference>
<dbReference type="OrthoDB" id="2357150at2759"/>
<accession>A0A830C782</accession>
<dbReference type="InterPro" id="IPR036406">
    <property type="entry name" value="Coprogen_oxidase_aer_sf"/>
</dbReference>
<feature type="region of interest" description="Disordered" evidence="1">
    <location>
        <begin position="299"/>
        <end position="322"/>
    </location>
</feature>
<dbReference type="EMBL" id="BMAC01000386">
    <property type="protein sequence ID" value="GFP95400.1"/>
    <property type="molecule type" value="Genomic_DNA"/>
</dbReference>
<proteinExistence type="predicted"/>
<sequence>MVNGFATSLRQTRRSERASLVPSFVGIQSRWCRGGALPDAPGAPRQWWFGGGTYLTPAYIFEEDVKHFCSIAEPSKIRTESLTKDNGESEESTAAAGLIEKLSVEGNDKEDKPEPKNAPSSSVEKKKKEDDNEKQENPETKDLLFSVCPAFPDSQHYGEDFVFYYMNLMVLKLVCCETEISTGKSVRTLGSRSGENGCFVLWRMSPGMWSLELSVGGNKVVAGSDGKTVWRHTLWLGTHALFRALGELSDCVSMKRSGVDDHLGVSAMKMKKIKGALLRTNTMIELFIIGTKSKRETNTGRFKKISDAPSDETQRKSTVTTGVYPPPGHDHIALALAMAYLSATDHHKQCPPIDDIGPVEALVNVQSLCYIYANLYFCRNILSGIFSNYARGHW</sequence>